<dbReference type="SUPFAM" id="SSF48452">
    <property type="entry name" value="TPR-like"/>
    <property type="match status" value="1"/>
</dbReference>
<feature type="signal peptide" evidence="2">
    <location>
        <begin position="1"/>
        <end position="22"/>
    </location>
</feature>
<dbReference type="InterPro" id="IPR051922">
    <property type="entry name" value="Bact_Sporulation_Assoc"/>
</dbReference>
<evidence type="ECO:0000259" key="3">
    <source>
        <dbReference type="Pfam" id="PF08486"/>
    </source>
</evidence>
<dbReference type="PANTHER" id="PTHR30032">
    <property type="entry name" value="N-ACETYLMURAMOYL-L-ALANINE AMIDASE-RELATED"/>
    <property type="match status" value="1"/>
</dbReference>
<evidence type="ECO:0000256" key="2">
    <source>
        <dbReference type="SAM" id="SignalP"/>
    </source>
</evidence>
<dbReference type="RefSeq" id="WP_092215396.1">
    <property type="nucleotide sequence ID" value="NZ_FMUX01000029.1"/>
</dbReference>
<dbReference type="AlphaFoldDB" id="A0A1G5JEA2"/>
<keyword evidence="2" id="KW-0732">Signal</keyword>
<dbReference type="InterPro" id="IPR013693">
    <property type="entry name" value="SpoIID/LytB_N"/>
</dbReference>
<keyword evidence="5" id="KW-1185">Reference proteome</keyword>
<evidence type="ECO:0000313" key="5">
    <source>
        <dbReference type="Proteomes" id="UP000198870"/>
    </source>
</evidence>
<protein>
    <submittedName>
        <fullName evidence="4">Stage II sporulation protein D</fullName>
    </submittedName>
</protein>
<name>A0A1G5JEA2_9BACT</name>
<dbReference type="InterPro" id="IPR013486">
    <property type="entry name" value="SpoIID/LytB"/>
</dbReference>
<organism evidence="4 5">
    <name type="scientific">Desulfoluna spongiiphila</name>
    <dbReference type="NCBI Taxonomy" id="419481"/>
    <lineage>
        <taxon>Bacteria</taxon>
        <taxon>Pseudomonadati</taxon>
        <taxon>Thermodesulfobacteriota</taxon>
        <taxon>Desulfobacteria</taxon>
        <taxon>Desulfobacterales</taxon>
        <taxon>Desulfolunaceae</taxon>
        <taxon>Desulfoluna</taxon>
    </lineage>
</organism>
<sequence length="522" mass="57217">MIRLKHLVTLCLLLCVALPVFAAPAPRYDLFEEASGLLEQGSPLEAAALFRRILESSTDREDRARALLFLSVLYSHNLNLPDTAVACLEQIETTYPDTSVIIDARFALGAVTYRNGQFAKAVTHFDRFIELYPDHMRSSSARAWLREAEALSGEDKQIDVQDKAMAQLPDKVRVLIRHRADKVTLGKAGEPMAVLRDGSPLFEGVGPVTVTPGEEGLVVNGVVAGNLTLTIGPGAKRPRVDGHAYRGVVTLWPDEDGISVVNTLPVEEYLYGVLPKEMSHLWPEEALKAQAIASRSYTYHTLLNRKDHPRFDLEASTAFQVYGGADAETPETTAPVDTTNGRYLAYQGLPIIACFHANSGGMTESADAVWGAALPYLQGVKDSFSSLAPDACWTGEIDADSMVKRLWEKGYRPGGIISLETSEPSPSGRNGRVVISTSRGRLELTGNEFRLAMGPEVIKSARFSVTRKKRHFIFEGCGYGHGVGMSQWGARKMAASGFTYDTILHHYYKNVSLVTIDKEGVR</sequence>
<proteinExistence type="predicted"/>
<accession>A0A1G5JEA2</accession>
<dbReference type="GO" id="GO:0030435">
    <property type="term" value="P:sporulation resulting in formation of a cellular spore"/>
    <property type="evidence" value="ECO:0007669"/>
    <property type="project" value="InterPro"/>
</dbReference>
<dbReference type="OrthoDB" id="9773852at2"/>
<dbReference type="GO" id="GO:0030288">
    <property type="term" value="C:outer membrane-bounded periplasmic space"/>
    <property type="evidence" value="ECO:0007669"/>
    <property type="project" value="TreeGrafter"/>
</dbReference>
<feature type="domain" description="Sporulation stage II protein D amidase enhancer LytB N-terminal" evidence="3">
    <location>
        <begin position="255"/>
        <end position="346"/>
    </location>
</feature>
<dbReference type="PROSITE" id="PS50005">
    <property type="entry name" value="TPR"/>
    <property type="match status" value="1"/>
</dbReference>
<dbReference type="STRING" id="419481.SAMN05216233_12930"/>
<evidence type="ECO:0000256" key="1">
    <source>
        <dbReference type="PROSITE-ProRule" id="PRU00339"/>
    </source>
</evidence>
<dbReference type="NCBIfam" id="TIGR02669">
    <property type="entry name" value="SpoIID_LytB"/>
    <property type="match status" value="1"/>
</dbReference>
<gene>
    <name evidence="4" type="ORF">SAMN05216233_12930</name>
</gene>
<keyword evidence="1" id="KW-0802">TPR repeat</keyword>
<dbReference type="Pfam" id="PF13174">
    <property type="entry name" value="TPR_6"/>
    <property type="match status" value="1"/>
</dbReference>
<dbReference type="Gene3D" id="1.25.40.10">
    <property type="entry name" value="Tetratricopeptide repeat domain"/>
    <property type="match status" value="1"/>
</dbReference>
<dbReference type="Pfam" id="PF08486">
    <property type="entry name" value="SpoIID"/>
    <property type="match status" value="1"/>
</dbReference>
<feature type="repeat" description="TPR" evidence="1">
    <location>
        <begin position="102"/>
        <end position="135"/>
    </location>
</feature>
<dbReference type="Proteomes" id="UP000198870">
    <property type="component" value="Unassembled WGS sequence"/>
</dbReference>
<dbReference type="InterPro" id="IPR019734">
    <property type="entry name" value="TPR_rpt"/>
</dbReference>
<dbReference type="PANTHER" id="PTHR30032:SF4">
    <property type="entry name" value="AMIDASE ENHANCER"/>
    <property type="match status" value="1"/>
</dbReference>
<reference evidence="4 5" key="1">
    <citation type="submission" date="2016-10" db="EMBL/GenBank/DDBJ databases">
        <authorList>
            <person name="de Groot N.N."/>
        </authorList>
    </citation>
    <scope>NUCLEOTIDE SEQUENCE [LARGE SCALE GENOMIC DNA]</scope>
    <source>
        <strain evidence="4 5">AA1</strain>
    </source>
</reference>
<dbReference type="EMBL" id="FMUX01000029">
    <property type="protein sequence ID" value="SCY86672.1"/>
    <property type="molecule type" value="Genomic_DNA"/>
</dbReference>
<feature type="chain" id="PRO_5011729217" evidence="2">
    <location>
        <begin position="23"/>
        <end position="522"/>
    </location>
</feature>
<evidence type="ECO:0000313" key="4">
    <source>
        <dbReference type="EMBL" id="SCY86672.1"/>
    </source>
</evidence>
<dbReference type="InterPro" id="IPR011990">
    <property type="entry name" value="TPR-like_helical_dom_sf"/>
</dbReference>